<proteinExistence type="predicted"/>
<dbReference type="EMBL" id="KN122849">
    <property type="protein sequence ID" value="KFO27877.1"/>
    <property type="molecule type" value="Genomic_DNA"/>
</dbReference>
<evidence type="ECO:0000313" key="3">
    <source>
        <dbReference type="Proteomes" id="UP000028990"/>
    </source>
</evidence>
<dbReference type="Proteomes" id="UP000028990">
    <property type="component" value="Unassembled WGS sequence"/>
</dbReference>
<evidence type="ECO:0000256" key="1">
    <source>
        <dbReference type="SAM" id="MobiDB-lite"/>
    </source>
</evidence>
<sequence length="174" mass="19521">MSGTGWSVALHPVDSMLVIVNTKQLPAYTEGLPNKLPEPSRQPHEEERAKIHQSEHKRVNNAFLDQFQGKSQPGGLEWSGGDWNTNTGNSWNHQNNVSKMQKSGNHLILSDLLEEETLHRQREMSMVVFGNRWVQGHLRRANHGDVAVMVNGGGGLEEAGELMWLLLSVKGNRR</sequence>
<feature type="region of interest" description="Disordered" evidence="1">
    <location>
        <begin position="29"/>
        <end position="55"/>
    </location>
</feature>
<evidence type="ECO:0000313" key="2">
    <source>
        <dbReference type="EMBL" id="KFO27877.1"/>
    </source>
</evidence>
<gene>
    <name evidence="2" type="ORF">H920_10763</name>
</gene>
<dbReference type="eggNOG" id="ENOG502S1G2">
    <property type="taxonomic scope" value="Eukaryota"/>
</dbReference>
<keyword evidence="3" id="KW-1185">Reference proteome</keyword>
<feature type="compositionally biased region" description="Polar residues" evidence="1">
    <location>
        <begin position="82"/>
        <end position="92"/>
    </location>
</feature>
<protein>
    <submittedName>
        <fullName evidence="2">Epithelial-stromal interaction protein 1</fullName>
    </submittedName>
</protein>
<organism evidence="2 3">
    <name type="scientific">Fukomys damarensis</name>
    <name type="common">Damaraland mole rat</name>
    <name type="synonym">Cryptomys damarensis</name>
    <dbReference type="NCBI Taxonomy" id="885580"/>
    <lineage>
        <taxon>Eukaryota</taxon>
        <taxon>Metazoa</taxon>
        <taxon>Chordata</taxon>
        <taxon>Craniata</taxon>
        <taxon>Vertebrata</taxon>
        <taxon>Euteleostomi</taxon>
        <taxon>Mammalia</taxon>
        <taxon>Eutheria</taxon>
        <taxon>Euarchontoglires</taxon>
        <taxon>Glires</taxon>
        <taxon>Rodentia</taxon>
        <taxon>Hystricomorpha</taxon>
        <taxon>Bathyergidae</taxon>
        <taxon>Fukomys</taxon>
    </lineage>
</organism>
<feature type="region of interest" description="Disordered" evidence="1">
    <location>
        <begin position="70"/>
        <end position="92"/>
    </location>
</feature>
<feature type="compositionally biased region" description="Basic and acidic residues" evidence="1">
    <location>
        <begin position="41"/>
        <end position="55"/>
    </location>
</feature>
<reference evidence="2 3" key="1">
    <citation type="submission" date="2013-11" db="EMBL/GenBank/DDBJ databases">
        <title>The Damaraland mole rat (Fukomys damarensis) genome and evolution of African mole rats.</title>
        <authorList>
            <person name="Gladyshev V.N."/>
            <person name="Fang X."/>
        </authorList>
    </citation>
    <scope>NUCLEOTIDE SEQUENCE [LARGE SCALE GENOMIC DNA]</scope>
    <source>
        <tissue evidence="2">Liver</tissue>
    </source>
</reference>
<dbReference type="AlphaFoldDB" id="A0A091D9X1"/>
<accession>A0A091D9X1</accession>
<name>A0A091D9X1_FUKDA</name>